<dbReference type="Gene3D" id="3.30.1050.10">
    <property type="entry name" value="SCP2 sterol-binding domain"/>
    <property type="match status" value="1"/>
</dbReference>
<evidence type="ECO:0000313" key="2">
    <source>
        <dbReference type="EMBL" id="MFC6865785.1"/>
    </source>
</evidence>
<keyword evidence="3" id="KW-1185">Reference proteome</keyword>
<dbReference type="SUPFAM" id="SSF55718">
    <property type="entry name" value="SCP-like"/>
    <property type="match status" value="1"/>
</dbReference>
<organism evidence="2 3">
    <name type="scientific">Haloechinothrix salitolerans</name>
    <dbReference type="NCBI Taxonomy" id="926830"/>
    <lineage>
        <taxon>Bacteria</taxon>
        <taxon>Bacillati</taxon>
        <taxon>Actinomycetota</taxon>
        <taxon>Actinomycetes</taxon>
        <taxon>Pseudonocardiales</taxon>
        <taxon>Pseudonocardiaceae</taxon>
        <taxon>Haloechinothrix</taxon>
    </lineage>
</organism>
<sequence>MRQRYLARRLADDPTSNGDELNTLAQALDLSKLRPEQFTQLLKTLHMLGEAGAGVHLNTLSTDSLVRLVSRASKEQLKALADDEILRPFFLDEIFRRMSQQLIHEKVRDVSIVVSWRFTNGDGEDGYDRYQTIIEDGDFAAAKDLDRVPDTTVTLSVYDFILMATGNAAFASMFVTGKVKIKGDYSVAAMLTSYFDIPKPVA</sequence>
<dbReference type="RefSeq" id="WP_345403762.1">
    <property type="nucleotide sequence ID" value="NZ_BAABLA010000115.1"/>
</dbReference>
<reference evidence="3" key="1">
    <citation type="journal article" date="2019" name="Int. J. Syst. Evol. Microbiol.">
        <title>The Global Catalogue of Microorganisms (GCM) 10K type strain sequencing project: providing services to taxonomists for standard genome sequencing and annotation.</title>
        <authorList>
            <consortium name="The Broad Institute Genomics Platform"/>
            <consortium name="The Broad Institute Genome Sequencing Center for Infectious Disease"/>
            <person name="Wu L."/>
            <person name="Ma J."/>
        </authorList>
    </citation>
    <scope>NUCLEOTIDE SEQUENCE [LARGE SCALE GENOMIC DNA]</scope>
    <source>
        <strain evidence="3">KCTC 32255</strain>
    </source>
</reference>
<evidence type="ECO:0000313" key="3">
    <source>
        <dbReference type="Proteomes" id="UP001596337"/>
    </source>
</evidence>
<comment type="caution">
    <text evidence="2">The sequence shown here is derived from an EMBL/GenBank/DDBJ whole genome shotgun (WGS) entry which is preliminary data.</text>
</comment>
<dbReference type="InterPro" id="IPR003033">
    <property type="entry name" value="SCP2_sterol-bd_dom"/>
</dbReference>
<protein>
    <submittedName>
        <fullName evidence="2">SCP2 sterol-binding domain-containing protein</fullName>
    </submittedName>
</protein>
<dbReference type="InterPro" id="IPR036527">
    <property type="entry name" value="SCP2_sterol-bd_dom_sf"/>
</dbReference>
<dbReference type="EMBL" id="JBHSXX010000001">
    <property type="protein sequence ID" value="MFC6865785.1"/>
    <property type="molecule type" value="Genomic_DNA"/>
</dbReference>
<gene>
    <name evidence="2" type="ORF">ACFQGD_01355</name>
</gene>
<accession>A0ABW2BTW9</accession>
<evidence type="ECO:0000259" key="1">
    <source>
        <dbReference type="Pfam" id="PF02036"/>
    </source>
</evidence>
<dbReference type="Proteomes" id="UP001596337">
    <property type="component" value="Unassembled WGS sequence"/>
</dbReference>
<feature type="domain" description="SCP2" evidence="1">
    <location>
        <begin position="101"/>
        <end position="195"/>
    </location>
</feature>
<dbReference type="Pfam" id="PF02036">
    <property type="entry name" value="SCP2"/>
    <property type="match status" value="1"/>
</dbReference>
<name>A0ABW2BTW9_9PSEU</name>
<proteinExistence type="predicted"/>